<accession>A0A5N5JPH3</accession>
<dbReference type="AlphaFoldDB" id="A0A5N5JPH3"/>
<dbReference type="GO" id="GO:0009813">
    <property type="term" value="P:flavonoid biosynthetic process"/>
    <property type="evidence" value="ECO:0007669"/>
    <property type="project" value="UniProtKB-UniPathway"/>
</dbReference>
<dbReference type="SUPFAM" id="SSF54626">
    <property type="entry name" value="Chalcone isomerase"/>
    <property type="match status" value="1"/>
</dbReference>
<dbReference type="Gene3D" id="1.10.287.1480">
    <property type="match status" value="1"/>
</dbReference>
<dbReference type="InterPro" id="IPR036298">
    <property type="entry name" value="Chalcone_isomerase_sf"/>
</dbReference>
<dbReference type="UniPathway" id="UPA00154"/>
<keyword evidence="2" id="KW-1185">Reference proteome</keyword>
<dbReference type="EMBL" id="VDCV01000016">
    <property type="protein sequence ID" value="KAB5521321.1"/>
    <property type="molecule type" value="Genomic_DNA"/>
</dbReference>
<proteinExistence type="predicted"/>
<protein>
    <submittedName>
        <fullName evidence="1">Uncharacterized protein</fullName>
    </submittedName>
</protein>
<organism evidence="1 2">
    <name type="scientific">Salix brachista</name>
    <dbReference type="NCBI Taxonomy" id="2182728"/>
    <lineage>
        <taxon>Eukaryota</taxon>
        <taxon>Viridiplantae</taxon>
        <taxon>Streptophyta</taxon>
        <taxon>Embryophyta</taxon>
        <taxon>Tracheophyta</taxon>
        <taxon>Spermatophyta</taxon>
        <taxon>Magnoliopsida</taxon>
        <taxon>eudicotyledons</taxon>
        <taxon>Gunneridae</taxon>
        <taxon>Pentapetalae</taxon>
        <taxon>rosids</taxon>
        <taxon>fabids</taxon>
        <taxon>Malpighiales</taxon>
        <taxon>Salicaceae</taxon>
        <taxon>Saliceae</taxon>
        <taxon>Salix</taxon>
    </lineage>
</organism>
<dbReference type="Proteomes" id="UP000326939">
    <property type="component" value="Chromosome 16"/>
</dbReference>
<comment type="caution">
    <text evidence="1">The sequence shown here is derived from an EMBL/GenBank/DDBJ whole genome shotgun (WGS) entry which is preliminary data.</text>
</comment>
<evidence type="ECO:0000313" key="2">
    <source>
        <dbReference type="Proteomes" id="UP000326939"/>
    </source>
</evidence>
<reference evidence="2" key="1">
    <citation type="journal article" date="2019" name="Gigascience">
        <title>De novo genome assembly of the endangered Acer yangbiense, a plant species with extremely small populations endemic to Yunnan Province, China.</title>
        <authorList>
            <person name="Yang J."/>
            <person name="Wariss H.M."/>
            <person name="Tao L."/>
            <person name="Zhang R."/>
            <person name="Yun Q."/>
            <person name="Hollingsworth P."/>
            <person name="Dao Z."/>
            <person name="Luo G."/>
            <person name="Guo H."/>
            <person name="Ma Y."/>
            <person name="Sun W."/>
        </authorList>
    </citation>
    <scope>NUCLEOTIDE SEQUENCE [LARGE SCALE GENOMIC DNA]</scope>
    <source>
        <strain evidence="2">cv. br00</strain>
    </source>
</reference>
<sequence>MEARKENRNIRDNHRRMLAEKFEWRRNLYKALVRDPTLPQEMRKLCLAQFYGRTFLHLLNKFEAGHYPKVVNTFIASSQVAANENYNDDNEARVPEIAIPLVPSLALNKDKVAGYDALKEADSSNYLSKRERAATALAIDLFLLYFGTESRMILISEVYAAGIYVNPSILGTLSTRKGQSASEIQENSALFSSIFQSEEEEHMNIADVTDLVP</sequence>
<gene>
    <name evidence="1" type="ORF">DKX38_025640</name>
</gene>
<dbReference type="Gene3D" id="1.10.890.20">
    <property type="match status" value="1"/>
</dbReference>
<dbReference type="GO" id="GO:0016872">
    <property type="term" value="F:intramolecular lyase activity"/>
    <property type="evidence" value="ECO:0007669"/>
    <property type="project" value="InterPro"/>
</dbReference>
<name>A0A5N5JPH3_9ROSI</name>
<dbReference type="InterPro" id="IPR016089">
    <property type="entry name" value="Chalcone_isomerase_bundle_sf"/>
</dbReference>
<evidence type="ECO:0000313" key="1">
    <source>
        <dbReference type="EMBL" id="KAB5521321.1"/>
    </source>
</evidence>